<proteinExistence type="predicted"/>
<dbReference type="InterPro" id="IPR050541">
    <property type="entry name" value="LRR_TM_domain-containing"/>
</dbReference>
<feature type="chain" id="PRO_5026167504" evidence="5">
    <location>
        <begin position="25"/>
        <end position="568"/>
    </location>
</feature>
<keyword evidence="2 5" id="KW-0732">Signal</keyword>
<dbReference type="SMART" id="SM00369">
    <property type="entry name" value="LRR_TYP"/>
    <property type="match status" value="3"/>
</dbReference>
<sequence length="568" mass="62071">MTSSFRLLAAFMVLAWVQISAVEASDQQIVYIRNTCECWSTDLKCVCKIESDPTSVRPLMQRLVNRTAEYYWQEVEFQSMVYDRTTFILANTFADGPFPSGITFKGDFSIVNDSFNHLNMTLNKVELNFETFSGRKPKFSKQYWRYIFDHGEATLRTLRIIKYQIEDFIIPNYLGAALTQESRPLTEFKVVGCEVKEVKERAFKNFTALEVLDLSDNHLTTLPENVFSRNVNLQKILLANNQISFLTKTIFDGLPNLLLINLRKNKLTAVPAIPRHTNRRFQPMVYLMADNSIHCRCSLIWVLHELTFHHNLEIEATCSDPTMVRGMPIIEGFTRMDKEACYRLIRKEDDESQQADLVGGPAQLAGPAVSGQQQQQPQAKQSAAGQPTPLNGNQAATADVQTAVIERKSSVDEPSVGGVVSPAAHQTPVAADTSNANKTPDERQSQAQPVVYSNQESLTQKRQTEAIHQNGAVAAEASMAAADPNGPAAQAAPGGGGPLQSAKSPAAGLSSLLTAKSAAAHDDQSQAAPKPNVDSVAAMAQSQAIAPQSPVRGATDGAQAAASSQAQS</sequence>
<dbReference type="InterPro" id="IPR001611">
    <property type="entry name" value="Leu-rich_rpt"/>
</dbReference>
<organism evidence="6">
    <name type="scientific">Aceria tosichella</name>
    <name type="common">wheat curl mite</name>
    <dbReference type="NCBI Taxonomy" id="561515"/>
    <lineage>
        <taxon>Eukaryota</taxon>
        <taxon>Metazoa</taxon>
        <taxon>Ecdysozoa</taxon>
        <taxon>Arthropoda</taxon>
        <taxon>Chelicerata</taxon>
        <taxon>Arachnida</taxon>
        <taxon>Acari</taxon>
        <taxon>Acariformes</taxon>
        <taxon>Trombidiformes</taxon>
        <taxon>Prostigmata</taxon>
        <taxon>Eupodina</taxon>
        <taxon>Eriophyoidea</taxon>
        <taxon>Eriophyidae</taxon>
        <taxon>Eriophyinae</taxon>
        <taxon>Aceriini</taxon>
        <taxon>Aceria</taxon>
    </lineage>
</organism>
<feature type="signal peptide" evidence="5">
    <location>
        <begin position="1"/>
        <end position="24"/>
    </location>
</feature>
<feature type="compositionally biased region" description="Polar residues" evidence="4">
    <location>
        <begin position="445"/>
        <end position="459"/>
    </location>
</feature>
<protein>
    <submittedName>
        <fullName evidence="6">Slit 1 protein</fullName>
    </submittedName>
</protein>
<feature type="region of interest" description="Disordered" evidence="4">
    <location>
        <begin position="483"/>
        <end position="568"/>
    </location>
</feature>
<dbReference type="GO" id="GO:0005886">
    <property type="term" value="C:plasma membrane"/>
    <property type="evidence" value="ECO:0007669"/>
    <property type="project" value="TreeGrafter"/>
</dbReference>
<feature type="compositionally biased region" description="Low complexity" evidence="4">
    <location>
        <begin position="506"/>
        <end position="518"/>
    </location>
</feature>
<evidence type="ECO:0000256" key="1">
    <source>
        <dbReference type="ARBA" id="ARBA00022614"/>
    </source>
</evidence>
<reference evidence="6" key="1">
    <citation type="submission" date="2018-10" db="EMBL/GenBank/DDBJ databases">
        <title>Transcriptome assembly of Aceria tosichella (Wheat curl mite) Type 2.</title>
        <authorList>
            <person name="Scully E.D."/>
            <person name="Geib S.M."/>
            <person name="Palmer N.A."/>
            <person name="Gupta A.K."/>
            <person name="Sarath G."/>
            <person name="Tatineni S."/>
        </authorList>
    </citation>
    <scope>NUCLEOTIDE SEQUENCE</scope>
    <source>
        <strain evidence="6">LincolnNE</strain>
    </source>
</reference>
<dbReference type="PANTHER" id="PTHR24369">
    <property type="entry name" value="ANTIGEN BSP, PUTATIVE-RELATED"/>
    <property type="match status" value="1"/>
</dbReference>
<gene>
    <name evidence="6" type="primary">Slit1</name>
    <name evidence="6" type="ORF">g.11270</name>
</gene>
<feature type="region of interest" description="Disordered" evidence="4">
    <location>
        <begin position="408"/>
        <end position="459"/>
    </location>
</feature>
<dbReference type="PANTHER" id="PTHR24369:SF210">
    <property type="entry name" value="CHAOPTIN-RELATED"/>
    <property type="match status" value="1"/>
</dbReference>
<accession>A0A6G1SHH1</accession>
<name>A0A6G1SHH1_9ACAR</name>
<evidence type="ECO:0000256" key="4">
    <source>
        <dbReference type="SAM" id="MobiDB-lite"/>
    </source>
</evidence>
<feature type="compositionally biased region" description="Low complexity" evidence="4">
    <location>
        <begin position="483"/>
        <end position="492"/>
    </location>
</feature>
<dbReference type="EMBL" id="GGYP01005215">
    <property type="protein sequence ID" value="MDE49986.1"/>
    <property type="molecule type" value="Transcribed_RNA"/>
</dbReference>
<dbReference type="PROSITE" id="PS51450">
    <property type="entry name" value="LRR"/>
    <property type="match status" value="1"/>
</dbReference>
<evidence type="ECO:0000256" key="3">
    <source>
        <dbReference type="ARBA" id="ARBA00022737"/>
    </source>
</evidence>
<evidence type="ECO:0000313" key="6">
    <source>
        <dbReference type="EMBL" id="MDE49986.1"/>
    </source>
</evidence>
<dbReference type="Pfam" id="PF13855">
    <property type="entry name" value="LRR_8"/>
    <property type="match status" value="1"/>
</dbReference>
<evidence type="ECO:0000256" key="2">
    <source>
        <dbReference type="ARBA" id="ARBA00022729"/>
    </source>
</evidence>
<dbReference type="InterPro" id="IPR003591">
    <property type="entry name" value="Leu-rich_rpt_typical-subtyp"/>
</dbReference>
<dbReference type="SUPFAM" id="SSF52058">
    <property type="entry name" value="L domain-like"/>
    <property type="match status" value="1"/>
</dbReference>
<keyword evidence="1" id="KW-0433">Leucine-rich repeat</keyword>
<evidence type="ECO:0000256" key="5">
    <source>
        <dbReference type="SAM" id="SignalP"/>
    </source>
</evidence>
<feature type="region of interest" description="Disordered" evidence="4">
    <location>
        <begin position="352"/>
        <end position="396"/>
    </location>
</feature>
<keyword evidence="3" id="KW-0677">Repeat</keyword>
<dbReference type="InterPro" id="IPR032675">
    <property type="entry name" value="LRR_dom_sf"/>
</dbReference>
<feature type="compositionally biased region" description="Low complexity" evidence="4">
    <location>
        <begin position="558"/>
        <end position="568"/>
    </location>
</feature>
<feature type="compositionally biased region" description="Low complexity" evidence="4">
    <location>
        <begin position="365"/>
        <end position="387"/>
    </location>
</feature>
<dbReference type="AlphaFoldDB" id="A0A6G1SHH1"/>
<dbReference type="Gene3D" id="3.80.10.10">
    <property type="entry name" value="Ribonuclease Inhibitor"/>
    <property type="match status" value="1"/>
</dbReference>